<keyword evidence="15" id="KW-0812">Transmembrane</keyword>
<dbReference type="Gene3D" id="3.20.20.10">
    <property type="entry name" value="Alanine racemase"/>
    <property type="match status" value="1"/>
</dbReference>
<dbReference type="Pfam" id="PF23190">
    <property type="entry name" value="LHD_TRPY1"/>
    <property type="match status" value="1"/>
</dbReference>
<dbReference type="InterPro" id="IPR029066">
    <property type="entry name" value="PLP-binding_barrel"/>
</dbReference>
<evidence type="ECO:0000256" key="4">
    <source>
        <dbReference type="ARBA" id="ARBA00022575"/>
    </source>
</evidence>
<feature type="compositionally biased region" description="Polar residues" evidence="14">
    <location>
        <begin position="1"/>
        <end position="14"/>
    </location>
</feature>
<evidence type="ECO:0000313" key="18">
    <source>
        <dbReference type="Proteomes" id="UP001056012"/>
    </source>
</evidence>
<dbReference type="OrthoDB" id="2373987at2759"/>
<dbReference type="SUPFAM" id="SSF51419">
    <property type="entry name" value="PLP-binding barrel"/>
    <property type="match status" value="1"/>
</dbReference>
<feature type="region of interest" description="Disordered" evidence="14">
    <location>
        <begin position="725"/>
        <end position="745"/>
    </location>
</feature>
<keyword evidence="15" id="KW-1133">Transmembrane helix</keyword>
<dbReference type="GO" id="GO:0046872">
    <property type="term" value="F:metal ion binding"/>
    <property type="evidence" value="ECO:0007669"/>
    <property type="project" value="UniProtKB-KW"/>
</dbReference>
<organism evidence="17 18">
    <name type="scientific">Curvularia clavata</name>
    <dbReference type="NCBI Taxonomy" id="95742"/>
    <lineage>
        <taxon>Eukaryota</taxon>
        <taxon>Fungi</taxon>
        <taxon>Dikarya</taxon>
        <taxon>Ascomycota</taxon>
        <taxon>Pezizomycotina</taxon>
        <taxon>Dothideomycetes</taxon>
        <taxon>Pleosporomycetidae</taxon>
        <taxon>Pleosporales</taxon>
        <taxon>Pleosporineae</taxon>
        <taxon>Pleosporaceae</taxon>
        <taxon>Curvularia</taxon>
    </lineage>
</organism>
<keyword evidence="4" id="KW-0216">Detoxification</keyword>
<dbReference type="Gene3D" id="2.40.37.20">
    <property type="entry name" value="D-serine dehydratase-like domain"/>
    <property type="match status" value="1"/>
</dbReference>
<evidence type="ECO:0000256" key="8">
    <source>
        <dbReference type="ARBA" id="ARBA00023239"/>
    </source>
</evidence>
<evidence type="ECO:0000256" key="15">
    <source>
        <dbReference type="SAM" id="Phobius"/>
    </source>
</evidence>
<keyword evidence="15" id="KW-0472">Membrane</keyword>
<feature type="region of interest" description="Disordered" evidence="14">
    <location>
        <begin position="1"/>
        <end position="67"/>
    </location>
</feature>
<dbReference type="InterPro" id="IPR056336">
    <property type="entry name" value="YVC1_C"/>
</dbReference>
<dbReference type="EMBL" id="CP089274">
    <property type="protein sequence ID" value="USP73352.1"/>
    <property type="molecule type" value="Genomic_DNA"/>
</dbReference>
<feature type="region of interest" description="Disordered" evidence="14">
    <location>
        <begin position="80"/>
        <end position="108"/>
    </location>
</feature>
<dbReference type="InterPro" id="IPR042208">
    <property type="entry name" value="D-ser_dehydrat-like_sf"/>
</dbReference>
<dbReference type="InterPro" id="IPR056337">
    <property type="entry name" value="LHD_YVC1"/>
</dbReference>
<dbReference type="GO" id="GO:0070178">
    <property type="term" value="P:D-serine metabolic process"/>
    <property type="evidence" value="ECO:0007669"/>
    <property type="project" value="UniProtKB-ARBA"/>
</dbReference>
<keyword evidence="8" id="KW-0456">Lyase</keyword>
<evidence type="ECO:0000256" key="9">
    <source>
        <dbReference type="ARBA" id="ARBA00051198"/>
    </source>
</evidence>
<comment type="similarity">
    <text evidence="3">Belongs to the DSD1 family.</text>
</comment>
<feature type="transmembrane region" description="Helical" evidence="15">
    <location>
        <begin position="414"/>
        <end position="434"/>
    </location>
</feature>
<dbReference type="Proteomes" id="UP001056012">
    <property type="component" value="Chromosome 1"/>
</dbReference>
<dbReference type="EC" id="4.3.1.18" evidence="11"/>
<dbReference type="Pfam" id="PF14031">
    <property type="entry name" value="D-ser_dehydrat"/>
    <property type="match status" value="1"/>
</dbReference>
<gene>
    <name evidence="17" type="ORF">yc1106_00626</name>
</gene>
<feature type="transmembrane region" description="Helical" evidence="15">
    <location>
        <begin position="609"/>
        <end position="627"/>
    </location>
</feature>
<protein>
    <recommendedName>
        <fullName evidence="12">D-serine dehydratase</fullName>
        <ecNumber evidence="11">4.3.1.18</ecNumber>
    </recommendedName>
    <alternativeName>
        <fullName evidence="13">D-serine deaminase</fullName>
    </alternativeName>
</protein>
<dbReference type="PANTHER" id="PTHR35859:SF1">
    <property type="entry name" value="NONSELECTIVE CATION CHANNEL PROTEIN"/>
    <property type="match status" value="1"/>
</dbReference>
<evidence type="ECO:0000256" key="7">
    <source>
        <dbReference type="ARBA" id="ARBA00022898"/>
    </source>
</evidence>
<keyword evidence="6" id="KW-0862">Zinc</keyword>
<feature type="transmembrane region" description="Helical" evidence="15">
    <location>
        <begin position="483"/>
        <end position="503"/>
    </location>
</feature>
<keyword evidence="18" id="KW-1185">Reference proteome</keyword>
<evidence type="ECO:0000256" key="14">
    <source>
        <dbReference type="SAM" id="MobiDB-lite"/>
    </source>
</evidence>
<dbReference type="InterPro" id="IPR052971">
    <property type="entry name" value="TRP_calcium_channel"/>
</dbReference>
<feature type="transmembrane region" description="Helical" evidence="15">
    <location>
        <begin position="377"/>
        <end position="394"/>
    </location>
</feature>
<dbReference type="GO" id="GO:0009636">
    <property type="term" value="P:response to toxic substance"/>
    <property type="evidence" value="ECO:0007669"/>
    <property type="project" value="UniProtKB-KW"/>
</dbReference>
<dbReference type="PANTHER" id="PTHR35859">
    <property type="entry name" value="NONSELECTIVE CATION CHANNEL PROTEIN"/>
    <property type="match status" value="1"/>
</dbReference>
<evidence type="ECO:0000256" key="6">
    <source>
        <dbReference type="ARBA" id="ARBA00022833"/>
    </source>
</evidence>
<dbReference type="Pfam" id="PF23317">
    <property type="entry name" value="YVC1_C"/>
    <property type="match status" value="1"/>
</dbReference>
<keyword evidence="7" id="KW-0663">Pyridoxal phosphate</keyword>
<dbReference type="AlphaFoldDB" id="A0A9Q8Z0D6"/>
<evidence type="ECO:0000256" key="12">
    <source>
        <dbReference type="ARBA" id="ARBA00069616"/>
    </source>
</evidence>
<evidence type="ECO:0000256" key="1">
    <source>
        <dbReference type="ARBA" id="ARBA00001933"/>
    </source>
</evidence>
<dbReference type="InterPro" id="IPR001608">
    <property type="entry name" value="Ala_racemase_N"/>
</dbReference>
<feature type="compositionally biased region" description="Polar residues" evidence="14">
    <location>
        <begin position="21"/>
        <end position="43"/>
    </location>
</feature>
<evidence type="ECO:0000256" key="5">
    <source>
        <dbReference type="ARBA" id="ARBA00022723"/>
    </source>
</evidence>
<feature type="transmembrane region" description="Helical" evidence="15">
    <location>
        <begin position="552"/>
        <end position="571"/>
    </location>
</feature>
<evidence type="ECO:0000256" key="3">
    <source>
        <dbReference type="ARBA" id="ARBA00005323"/>
    </source>
</evidence>
<dbReference type="GO" id="GO:0008721">
    <property type="term" value="F:D-serine ammonia-lyase activity"/>
    <property type="evidence" value="ECO:0007669"/>
    <property type="project" value="UniProtKB-EC"/>
</dbReference>
<keyword evidence="5" id="KW-0479">Metal-binding</keyword>
<comment type="cofactor">
    <cofactor evidence="2">
        <name>Zn(2+)</name>
        <dbReference type="ChEBI" id="CHEBI:29105"/>
    </cofactor>
</comment>
<comment type="cofactor">
    <cofactor evidence="1">
        <name>pyridoxal 5'-phosphate</name>
        <dbReference type="ChEBI" id="CHEBI:597326"/>
    </cofactor>
</comment>
<feature type="transmembrane region" description="Helical" evidence="15">
    <location>
        <begin position="353"/>
        <end position="370"/>
    </location>
</feature>
<dbReference type="VEuPathDB" id="FungiDB:yc1106_00626"/>
<reference evidence="17" key="1">
    <citation type="submission" date="2021-12" db="EMBL/GenBank/DDBJ databases">
        <title>Curvularia clavata genome.</title>
        <authorList>
            <person name="Cao Y."/>
        </authorList>
    </citation>
    <scope>NUCLEOTIDE SEQUENCE</scope>
    <source>
        <strain evidence="17">Yc1106</strain>
    </source>
</reference>
<comment type="catalytic activity">
    <reaction evidence="9">
        <text>D-serine = pyruvate + NH4(+)</text>
        <dbReference type="Rhea" id="RHEA:13977"/>
        <dbReference type="ChEBI" id="CHEBI:15361"/>
        <dbReference type="ChEBI" id="CHEBI:28938"/>
        <dbReference type="ChEBI" id="CHEBI:35247"/>
        <dbReference type="EC" id="4.3.1.18"/>
    </reaction>
    <physiologicalReaction direction="left-to-right" evidence="9">
        <dbReference type="Rhea" id="RHEA:13978"/>
    </physiologicalReaction>
</comment>
<evidence type="ECO:0000256" key="13">
    <source>
        <dbReference type="ARBA" id="ARBA00075219"/>
    </source>
</evidence>
<feature type="domain" description="D-serine dehydratase-like" evidence="16">
    <location>
        <begin position="1096"/>
        <end position="1211"/>
    </location>
</feature>
<evidence type="ECO:0000256" key="2">
    <source>
        <dbReference type="ARBA" id="ARBA00001947"/>
    </source>
</evidence>
<proteinExistence type="inferred from homology"/>
<comment type="function">
    <text evidence="10">Catalyzes the conversion of D-serine to pyruvate and ammonia. May play a role in D-serine detoxification.</text>
</comment>
<dbReference type="Pfam" id="PF01168">
    <property type="entry name" value="Ala_racemase_N"/>
    <property type="match status" value="1"/>
</dbReference>
<dbReference type="SMART" id="SM01119">
    <property type="entry name" value="D-ser_dehydrat"/>
    <property type="match status" value="1"/>
</dbReference>
<evidence type="ECO:0000313" key="17">
    <source>
        <dbReference type="EMBL" id="USP73352.1"/>
    </source>
</evidence>
<evidence type="ECO:0000259" key="16">
    <source>
        <dbReference type="SMART" id="SM01119"/>
    </source>
</evidence>
<evidence type="ECO:0000256" key="11">
    <source>
        <dbReference type="ARBA" id="ARBA00066349"/>
    </source>
</evidence>
<accession>A0A9Q8Z0D6</accession>
<evidence type="ECO:0000256" key="10">
    <source>
        <dbReference type="ARBA" id="ARBA00055764"/>
    </source>
</evidence>
<name>A0A9Q8Z0D6_CURCL</name>
<dbReference type="InterPro" id="IPR026956">
    <property type="entry name" value="D-ser_dehydrat-like_dom"/>
</dbReference>
<dbReference type="FunFam" id="3.20.20.10:FF:000016">
    <property type="entry name" value="D-serine dehydratase"/>
    <property type="match status" value="1"/>
</dbReference>
<sequence>MSGPTSNPDWNKSGSPAYGTFPQSPTNLHATFSNGSNDSTAILSCNGDEELSPTRRPSPQRQPSRHIEFRKYLKRPYQETQRTLSDALRSAKSRQEQETLLPEEDYAGSDGCFNGQGQPAVARAAGTNTENSYQTYFNIHRIRRLILAVIEDPYTVDQLREPRMNVLIVKPLVDRLYDEDDISIVYCLLVNRMQFLRDQQFQQHHQTVDLTRANLCELVAMKILRRHDEESTGKAGLLLLAQILVAPFQPFQGAPEERCPPRHASEYQGQGDNEGKLTALEVAIVSESKVLLSGSASQKVIDAIYRGRIVYTPTTFMDIIPDHYKYKPISLYDPRKAPVLNQYRLMVPRTRNMIEVVQFLILLALFCWCMSARKDHYLTWPELIFMVYGGGWVLDELTSCLEHGWEVHTQELWAFLDVTFSGIYIIYVWMRFHGWLTGQDETGRQALDVLTVASPILFPRIAFNLMPENMLFIALRAMVKEFTALSLIAVWCFGGFLLALKWLSISNPAVGYEESPNSITISKWMLWIWFGLDGTGIDEAPRFHEILGPTLMVIYAFLGNTLFLTVLVSILSNTFSKIAADATAEIQFRRAVLTFEGVKSDSLFAYRPPFNLLAFVILLPLKFILSPRWFHKINITAIRALNFPILLFITYYERRSLWKPVRQLNVNGPGPSKRTTFGFWHSWKQLSPHADLQAVFEEEPPPDVVMRIEEEDDLEDAILENSFAPTGAAGTRSPNPNPNETRLLPSRTCTPGNCFIASTITDTMSSLQNYPLPSQSSLAKQFVGKRLEDLATPAVVLDRAPIRRNCDSMLQVCKQLGVGFRAHVKSHKTLELSKLQVGDEAGKYGAANFIVSTIMEAEHLAPLVKEEQGKGRESSILYGVPVPQSGIPRLISLAEELQPRSISIIIDNQDAFLKLVEKLSASASQIELGIFIKIDTGYQRAGVKTTSPTFPSLVETIVSRTQESGSKCFFQGFYSHFGHSYAGSSESDAANGLIEELVGLEAAAQAVPANFNRKLVLSVGATPTATAAQNMLSGSSPRVREFQTVLLRLQKKHAVELHAGVYPLLDCQQVATHARPPTSSSEATSAFQPLSKSNIGIRMLLEVTSVYNERSKPEALVSAGSLAMGREPCKSYPGWGIVTPDLGNASTKHVYDEQQSETGWIVGRISQEHGILTWEGDRAECNNLTIGDKVMVWPNHACVAGAGFGWYLVVDSDEGGETVVDVWVRWRGW</sequence>